<dbReference type="RefSeq" id="WP_284205663.1">
    <property type="nucleotide sequence ID" value="NZ_BSPQ01000026.1"/>
</dbReference>
<organism evidence="2 3">
    <name type="scientific">Psychromonas marina</name>
    <dbReference type="NCBI Taxonomy" id="88364"/>
    <lineage>
        <taxon>Bacteria</taxon>
        <taxon>Pseudomonadati</taxon>
        <taxon>Pseudomonadota</taxon>
        <taxon>Gammaproteobacteria</taxon>
        <taxon>Alteromonadales</taxon>
        <taxon>Psychromonadaceae</taxon>
        <taxon>Psychromonas</taxon>
    </lineage>
</organism>
<gene>
    <name evidence="2" type="ORF">GCM10007916_36300</name>
</gene>
<reference evidence="3" key="1">
    <citation type="journal article" date="2019" name="Int. J. Syst. Evol. Microbiol.">
        <title>The Global Catalogue of Microorganisms (GCM) 10K type strain sequencing project: providing services to taxonomists for standard genome sequencing and annotation.</title>
        <authorList>
            <consortium name="The Broad Institute Genomics Platform"/>
            <consortium name="The Broad Institute Genome Sequencing Center for Infectious Disease"/>
            <person name="Wu L."/>
            <person name="Ma J."/>
        </authorList>
    </citation>
    <scope>NUCLEOTIDE SEQUENCE [LARGE SCALE GENOMIC DNA]</scope>
    <source>
        <strain evidence="3">NBRC 103166</strain>
    </source>
</reference>
<dbReference type="EMBL" id="BSPQ01000026">
    <property type="protein sequence ID" value="GLS92558.1"/>
    <property type="molecule type" value="Genomic_DNA"/>
</dbReference>
<sequence length="253" mass="27236">MTFKKLFGTALALSVVAPFALAEKEEEIDASDMTRASTTAIVGLSSKGDVKLTGSLSYAFDNGQTAMTLLEGTIDEDGAYKDARLQYFHVFSFNNATTPRAAASVDIINNDTFTSVALGGIAMIRTSSDAFTMFARGAVLAGEYNNDSAQLKGAGIHLDDTGITGASAAFYAVWKTGEDGTFIAAYPELTYLNGDLEMTSLKSTLMVSTPLSSDGKTWGQVKFDRTSTNFEHKNNSLDLATEKSVWFNYKVFF</sequence>
<keyword evidence="3" id="KW-1185">Reference proteome</keyword>
<dbReference type="Proteomes" id="UP001157353">
    <property type="component" value="Unassembled WGS sequence"/>
</dbReference>
<keyword evidence="1" id="KW-0732">Signal</keyword>
<accession>A0ABQ6E5V3</accession>
<feature type="signal peptide" evidence="1">
    <location>
        <begin position="1"/>
        <end position="22"/>
    </location>
</feature>
<proteinExistence type="predicted"/>
<protein>
    <recommendedName>
        <fullName evidence="4">DUF481 domain-containing protein</fullName>
    </recommendedName>
</protein>
<feature type="chain" id="PRO_5047283017" description="DUF481 domain-containing protein" evidence="1">
    <location>
        <begin position="23"/>
        <end position="253"/>
    </location>
</feature>
<evidence type="ECO:0000256" key="1">
    <source>
        <dbReference type="SAM" id="SignalP"/>
    </source>
</evidence>
<name>A0ABQ6E5V3_9GAMM</name>
<evidence type="ECO:0000313" key="2">
    <source>
        <dbReference type="EMBL" id="GLS92558.1"/>
    </source>
</evidence>
<comment type="caution">
    <text evidence="2">The sequence shown here is derived from an EMBL/GenBank/DDBJ whole genome shotgun (WGS) entry which is preliminary data.</text>
</comment>
<evidence type="ECO:0000313" key="3">
    <source>
        <dbReference type="Proteomes" id="UP001157353"/>
    </source>
</evidence>
<evidence type="ECO:0008006" key="4">
    <source>
        <dbReference type="Google" id="ProtNLM"/>
    </source>
</evidence>